<sequence>MYLPLNCSAEIGFIHTSLSLLLFLSSERQFGNRYCNPALIMNSVYEGKPHYDLSRNCSYNDYLVYCLAKLMTRGPESLYNLHETIASIVYNSKFRKKLTVVFS</sequence>
<gene>
    <name evidence="1" type="ORF">RF11_10575</name>
</gene>
<dbReference type="Pfam" id="PF09742">
    <property type="entry name" value="Dymeclin"/>
    <property type="match status" value="1"/>
</dbReference>
<dbReference type="Proteomes" id="UP000031668">
    <property type="component" value="Unassembled WGS sequence"/>
</dbReference>
<keyword evidence="2" id="KW-1185">Reference proteome</keyword>
<evidence type="ECO:0000313" key="2">
    <source>
        <dbReference type="Proteomes" id="UP000031668"/>
    </source>
</evidence>
<dbReference type="OrthoDB" id="432953at2759"/>
<proteinExistence type="predicted"/>
<name>A0A0C2NDX1_THEKT</name>
<dbReference type="AlphaFoldDB" id="A0A0C2NDX1"/>
<comment type="caution">
    <text evidence="1">The sequence shown here is derived from an EMBL/GenBank/DDBJ whole genome shotgun (WGS) entry which is preliminary data.</text>
</comment>
<accession>A0A0C2NDX1</accession>
<protein>
    <submittedName>
        <fullName evidence="1">Uncharacterized protein</fullName>
    </submittedName>
</protein>
<organism evidence="1 2">
    <name type="scientific">Thelohanellus kitauei</name>
    <name type="common">Myxosporean</name>
    <dbReference type="NCBI Taxonomy" id="669202"/>
    <lineage>
        <taxon>Eukaryota</taxon>
        <taxon>Metazoa</taxon>
        <taxon>Cnidaria</taxon>
        <taxon>Myxozoa</taxon>
        <taxon>Myxosporea</taxon>
        <taxon>Bivalvulida</taxon>
        <taxon>Platysporina</taxon>
        <taxon>Myxobolidae</taxon>
        <taxon>Thelohanellus</taxon>
    </lineage>
</organism>
<dbReference type="EMBL" id="JWZT01000387">
    <property type="protein sequence ID" value="KII74500.1"/>
    <property type="molecule type" value="Genomic_DNA"/>
</dbReference>
<reference evidence="1 2" key="1">
    <citation type="journal article" date="2014" name="Genome Biol. Evol.">
        <title>The genome of the myxosporean Thelohanellus kitauei shows adaptations to nutrient acquisition within its fish host.</title>
        <authorList>
            <person name="Yang Y."/>
            <person name="Xiong J."/>
            <person name="Zhou Z."/>
            <person name="Huo F."/>
            <person name="Miao W."/>
            <person name="Ran C."/>
            <person name="Liu Y."/>
            <person name="Zhang J."/>
            <person name="Feng J."/>
            <person name="Wang M."/>
            <person name="Wang M."/>
            <person name="Wang L."/>
            <person name="Yao B."/>
        </authorList>
    </citation>
    <scope>NUCLEOTIDE SEQUENCE [LARGE SCALE GENOMIC DNA]</scope>
    <source>
        <strain evidence="1">Wuqing</strain>
    </source>
</reference>
<evidence type="ECO:0000313" key="1">
    <source>
        <dbReference type="EMBL" id="KII74500.1"/>
    </source>
</evidence>